<dbReference type="InterPro" id="IPR022672">
    <property type="entry name" value="Hexokinase_N"/>
</dbReference>
<keyword evidence="8" id="KW-0324">Glycolysis</keyword>
<keyword evidence="7" id="KW-0067">ATP-binding</keyword>
<evidence type="ECO:0000256" key="9">
    <source>
        <dbReference type="ARBA" id="ARBA00047905"/>
    </source>
</evidence>
<proteinExistence type="inferred from homology"/>
<evidence type="ECO:0000256" key="8">
    <source>
        <dbReference type="ARBA" id="ARBA00023152"/>
    </source>
</evidence>
<dbReference type="PANTHER" id="PTHR19443:SF16">
    <property type="entry name" value="HEXOKINASE TYPE 1-RELATED"/>
    <property type="match status" value="1"/>
</dbReference>
<evidence type="ECO:0000256" key="4">
    <source>
        <dbReference type="ARBA" id="ARBA00022679"/>
    </source>
</evidence>
<dbReference type="InterPro" id="IPR022673">
    <property type="entry name" value="Hexokinase_C"/>
</dbReference>
<sequence length="395" mass="44107">MYRQFELSVEQTCDVANAFYQAVLNLSDNTASSLQFLPNYISCKSSQGQETIYVLDIGGSNVRASLAHFENGQLIKIDPAIEARMPWQRGIRFSLDEFLKIQCDLLNRLNRSDVTTLGYCFSYPTKNQPNGDSRLVRWTKGIDIPGTENQLMGKLLTDYFSKHYGKTIQQVNLVNDSVACLLSGLSQSPVDSYLGLIAGTGANLATFFPVEQTLQAVNLESGSFAPPHLNQFDEMLDQSSDKLGHQLFEKASGGMYLAHLFNLAHPEVNLDISQGAAGLSVLFNSNLTRKIHKQCIARIYTRAAHLVAAKLAGMIKFHWIQNRSRTFRITAEGGLFWSQLTPDLKFKPLVERQVRCILQQLLVEPCSFEICKIENANLIGAAYATRNDLKVRNDA</sequence>
<dbReference type="InterPro" id="IPR043129">
    <property type="entry name" value="ATPase_NBD"/>
</dbReference>
<comment type="pathway">
    <text evidence="1">Carbohydrate degradation.</text>
</comment>
<dbReference type="InterPro" id="IPR001312">
    <property type="entry name" value="Hexokinase"/>
</dbReference>
<evidence type="ECO:0000313" key="12">
    <source>
        <dbReference type="EMBL" id="MER2490736.1"/>
    </source>
</evidence>
<evidence type="ECO:0000256" key="7">
    <source>
        <dbReference type="ARBA" id="ARBA00022840"/>
    </source>
</evidence>
<dbReference type="Gene3D" id="3.30.420.40">
    <property type="match status" value="1"/>
</dbReference>
<keyword evidence="13" id="KW-1185">Reference proteome</keyword>
<dbReference type="Proteomes" id="UP001467690">
    <property type="component" value="Unassembled WGS sequence"/>
</dbReference>
<comment type="pathway">
    <text evidence="2">Carbohydrate metabolism.</text>
</comment>
<feature type="domain" description="Hexokinase C-terminal" evidence="11">
    <location>
        <begin position="285"/>
        <end position="384"/>
    </location>
</feature>
<evidence type="ECO:0000313" key="13">
    <source>
        <dbReference type="Proteomes" id="UP001467690"/>
    </source>
</evidence>
<organism evidence="12 13">
    <name type="scientific">Catenovulum sediminis</name>
    <dbReference type="NCBI Taxonomy" id="1740262"/>
    <lineage>
        <taxon>Bacteria</taxon>
        <taxon>Pseudomonadati</taxon>
        <taxon>Pseudomonadota</taxon>
        <taxon>Gammaproteobacteria</taxon>
        <taxon>Alteromonadales</taxon>
        <taxon>Alteromonadaceae</taxon>
        <taxon>Catenovulum</taxon>
    </lineage>
</organism>
<accession>A0ABV1RD80</accession>
<feature type="domain" description="Hexokinase N-terminal" evidence="10">
    <location>
        <begin position="3"/>
        <end position="183"/>
    </location>
</feature>
<evidence type="ECO:0000256" key="5">
    <source>
        <dbReference type="ARBA" id="ARBA00022741"/>
    </source>
</evidence>
<keyword evidence="5" id="KW-0547">Nucleotide-binding</keyword>
<dbReference type="RefSeq" id="WP_350400504.1">
    <property type="nucleotide sequence ID" value="NZ_JBELOE010000064.1"/>
</dbReference>
<dbReference type="PRINTS" id="PR00475">
    <property type="entry name" value="HEXOKINASE"/>
</dbReference>
<dbReference type="EMBL" id="JBELOE010000064">
    <property type="protein sequence ID" value="MER2490736.1"/>
    <property type="molecule type" value="Genomic_DNA"/>
</dbReference>
<dbReference type="PANTHER" id="PTHR19443">
    <property type="entry name" value="HEXOKINASE"/>
    <property type="match status" value="1"/>
</dbReference>
<evidence type="ECO:0000256" key="2">
    <source>
        <dbReference type="ARBA" id="ARBA00005007"/>
    </source>
</evidence>
<evidence type="ECO:0000256" key="3">
    <source>
        <dbReference type="ARBA" id="ARBA00009225"/>
    </source>
</evidence>
<reference evidence="12 13" key="1">
    <citation type="submission" date="2024-06" db="EMBL/GenBank/DDBJ databases">
        <authorList>
            <person name="Chen R.Y."/>
        </authorList>
    </citation>
    <scope>NUCLEOTIDE SEQUENCE [LARGE SCALE GENOMIC DNA]</scope>
    <source>
        <strain evidence="12 13">D2</strain>
    </source>
</reference>
<evidence type="ECO:0000259" key="10">
    <source>
        <dbReference type="Pfam" id="PF00349"/>
    </source>
</evidence>
<dbReference type="Pfam" id="PF03727">
    <property type="entry name" value="Hexokinase_2"/>
    <property type="match status" value="2"/>
</dbReference>
<protein>
    <recommendedName>
        <fullName evidence="14">Hexokinase</fullName>
    </recommendedName>
</protein>
<dbReference type="Pfam" id="PF00349">
    <property type="entry name" value="Hexokinase_1"/>
    <property type="match status" value="1"/>
</dbReference>
<dbReference type="Gene3D" id="3.40.367.20">
    <property type="match status" value="2"/>
</dbReference>
<dbReference type="PROSITE" id="PS51748">
    <property type="entry name" value="HEXOKINASE_2"/>
    <property type="match status" value="1"/>
</dbReference>
<evidence type="ECO:0000256" key="1">
    <source>
        <dbReference type="ARBA" id="ARBA00004921"/>
    </source>
</evidence>
<keyword evidence="4" id="KW-0808">Transferase</keyword>
<feature type="domain" description="Hexokinase C-terminal" evidence="11">
    <location>
        <begin position="194"/>
        <end position="264"/>
    </location>
</feature>
<evidence type="ECO:0000256" key="6">
    <source>
        <dbReference type="ARBA" id="ARBA00022777"/>
    </source>
</evidence>
<dbReference type="SUPFAM" id="SSF53067">
    <property type="entry name" value="Actin-like ATPase domain"/>
    <property type="match status" value="2"/>
</dbReference>
<name>A0ABV1RD80_9ALTE</name>
<comment type="caution">
    <text evidence="12">The sequence shown here is derived from an EMBL/GenBank/DDBJ whole genome shotgun (WGS) entry which is preliminary data.</text>
</comment>
<evidence type="ECO:0008006" key="14">
    <source>
        <dbReference type="Google" id="ProtNLM"/>
    </source>
</evidence>
<dbReference type="CDD" id="cd24000">
    <property type="entry name" value="ASKHA_NBD_HK"/>
    <property type="match status" value="1"/>
</dbReference>
<keyword evidence="6" id="KW-0418">Kinase</keyword>
<gene>
    <name evidence="12" type="ORF">ABS311_02405</name>
</gene>
<comment type="similarity">
    <text evidence="3">Belongs to the hexokinase family.</text>
</comment>
<evidence type="ECO:0000259" key="11">
    <source>
        <dbReference type="Pfam" id="PF03727"/>
    </source>
</evidence>
<comment type="catalytic activity">
    <reaction evidence="9">
        <text>D-fructose + ATP = D-fructose 6-phosphate + ADP + H(+)</text>
        <dbReference type="Rhea" id="RHEA:16125"/>
        <dbReference type="ChEBI" id="CHEBI:15378"/>
        <dbReference type="ChEBI" id="CHEBI:30616"/>
        <dbReference type="ChEBI" id="CHEBI:37721"/>
        <dbReference type="ChEBI" id="CHEBI:61527"/>
        <dbReference type="ChEBI" id="CHEBI:456216"/>
        <dbReference type="EC" id="2.7.1.1"/>
    </reaction>
    <physiologicalReaction direction="left-to-right" evidence="9">
        <dbReference type="Rhea" id="RHEA:16126"/>
    </physiologicalReaction>
</comment>